<keyword evidence="2" id="KW-1185">Reference proteome</keyword>
<dbReference type="Proteomes" id="UP000290572">
    <property type="component" value="Unassembled WGS sequence"/>
</dbReference>
<protein>
    <submittedName>
        <fullName evidence="1">Uncharacterized protein</fullName>
    </submittedName>
</protein>
<evidence type="ECO:0000313" key="2">
    <source>
        <dbReference type="Proteomes" id="UP000290572"/>
    </source>
</evidence>
<gene>
    <name evidence="1" type="ORF">ROHU_007233</name>
</gene>
<sequence>MASYQSGSGACPERHTSGFSALRSFGQKLCWNLTACAVMQQTPGFYTADEEHNASSTRDPDAPHSLCLSESVLLWRSGVWSSLRENVLSRSSICSAAVSQPYPPVCAEVGLIRSVCRSSTAATQPAADAVRFLRSSAAQSIVTLRGSETKIKDPSHRF</sequence>
<comment type="caution">
    <text evidence="1">The sequence shown here is derived from an EMBL/GenBank/DDBJ whole genome shotgun (WGS) entry which is preliminary data.</text>
</comment>
<name>A0A498MRC7_LABRO</name>
<dbReference type="AlphaFoldDB" id="A0A498MRC7"/>
<dbReference type="EMBL" id="QBIY01012663">
    <property type="protein sequence ID" value="RXN19575.1"/>
    <property type="molecule type" value="Genomic_DNA"/>
</dbReference>
<proteinExistence type="predicted"/>
<organism evidence="1 2">
    <name type="scientific">Labeo rohita</name>
    <name type="common">Indian major carp</name>
    <name type="synonym">Cyprinus rohita</name>
    <dbReference type="NCBI Taxonomy" id="84645"/>
    <lineage>
        <taxon>Eukaryota</taxon>
        <taxon>Metazoa</taxon>
        <taxon>Chordata</taxon>
        <taxon>Craniata</taxon>
        <taxon>Vertebrata</taxon>
        <taxon>Euteleostomi</taxon>
        <taxon>Actinopterygii</taxon>
        <taxon>Neopterygii</taxon>
        <taxon>Teleostei</taxon>
        <taxon>Ostariophysi</taxon>
        <taxon>Cypriniformes</taxon>
        <taxon>Cyprinidae</taxon>
        <taxon>Labeoninae</taxon>
        <taxon>Labeonini</taxon>
        <taxon>Labeo</taxon>
    </lineage>
</organism>
<reference evidence="1 2" key="1">
    <citation type="submission" date="2018-03" db="EMBL/GenBank/DDBJ databases">
        <title>Draft genome sequence of Rohu Carp (Labeo rohita).</title>
        <authorList>
            <person name="Das P."/>
            <person name="Kushwaha B."/>
            <person name="Joshi C.G."/>
            <person name="Kumar D."/>
            <person name="Nagpure N.S."/>
            <person name="Sahoo L."/>
            <person name="Das S.P."/>
            <person name="Bit A."/>
            <person name="Patnaik S."/>
            <person name="Meher P.K."/>
            <person name="Jayasankar P."/>
            <person name="Koringa P.G."/>
            <person name="Patel N.V."/>
            <person name="Hinsu A.T."/>
            <person name="Kumar R."/>
            <person name="Pandey M."/>
            <person name="Agarwal S."/>
            <person name="Srivastava S."/>
            <person name="Singh M."/>
            <person name="Iquebal M.A."/>
            <person name="Jaiswal S."/>
            <person name="Angadi U.B."/>
            <person name="Kumar N."/>
            <person name="Raza M."/>
            <person name="Shah T.M."/>
            <person name="Rai A."/>
            <person name="Jena J.K."/>
        </authorList>
    </citation>
    <scope>NUCLEOTIDE SEQUENCE [LARGE SCALE GENOMIC DNA]</scope>
    <source>
        <strain evidence="1">DASCIFA01</strain>
        <tissue evidence="1">Testis</tissue>
    </source>
</reference>
<accession>A0A498MRC7</accession>
<evidence type="ECO:0000313" key="1">
    <source>
        <dbReference type="EMBL" id="RXN19575.1"/>
    </source>
</evidence>